<comment type="caution">
    <text evidence="1">The sequence shown here is derived from an EMBL/GenBank/DDBJ whole genome shotgun (WGS) entry which is preliminary data.</text>
</comment>
<dbReference type="PANTHER" id="PTHR46704:SF1">
    <property type="entry name" value="TELOMERE LENGTH REGULATION PROTEIN TEL2 HOMOLOG"/>
    <property type="match status" value="1"/>
</dbReference>
<protein>
    <recommendedName>
        <fullName evidence="3">Tesmin/TSO1-like CXC domain-containing protein</fullName>
    </recommendedName>
</protein>
<sequence>MASNQQSPEEQTIPGWSGFNAITHPTIPVKTNIGYHPMIHAESSNFSTLYTLMKKDMRHNGTARFFWPDMALEQSINLDTKTKGGIVGMSTNEDAVDRWFLTIHERAAMTHALKEMSTRVSRDERDVQKLFETFKSGLLSDPFQIPEEISEEEIPLTLSNLATGVVLPGADGSILLNAEELGRKSMETFLSSPIQRNEINFWDPIQRLKIKTFSSVAKKVAVSKQKDKTVTVNADCVLFGRLLVAARNRDIDLKEVLSYELCSVPVALVHPDGSLRKTTKSTLMHVLENNVTCRSSLPSSQHPTACLIDAMALIQMVKSARSATFSQLSQKYQDIVTSKFHQNSHTRVDLIFDQYRPVSIKAGERSKRGESSSFDINIHSGSTPVPKQWSKYISNPKNKQNFAAFLCESLTKNLPAYLGPRQKVVLGGGFKDGLKAVCLTSGSAVVEPNLRSDHKEADTRLLLHAKHAAATHPRIVIQSPDTDVTVLSVAHFSDLNCQELWLKTGVKDRLRYLPVHEIQASLGESLCRCLPSFHALTGCDSTSAFSGIGKKKVWKVLLTKEQMQRDLCTLGQNPAIHEPAQKAAESFICSLYTSAKNFSNVDDVRYFLFYQRNLKSEDLPPTSECLSHHIKRANFQAFVWNRALVPLQNIPSPDEHGWKLENGKLFPVLMTRSPAPEGMTELTTCHCTTSECKRSCSCRKSNLPCTEACLC</sequence>
<dbReference type="AlphaFoldDB" id="A0AAU9W9V9"/>
<keyword evidence="2" id="KW-1185">Reference proteome</keyword>
<evidence type="ECO:0008006" key="3">
    <source>
        <dbReference type="Google" id="ProtNLM"/>
    </source>
</evidence>
<evidence type="ECO:0000313" key="2">
    <source>
        <dbReference type="Proteomes" id="UP001159428"/>
    </source>
</evidence>
<dbReference type="PANTHER" id="PTHR46704">
    <property type="entry name" value="CXC DOMAIN-CONTAINING PROTEIN-RELATED"/>
    <property type="match status" value="1"/>
</dbReference>
<name>A0AAU9W9V9_9CNID</name>
<gene>
    <name evidence="1" type="ORF">PMEA_00001828</name>
</gene>
<proteinExistence type="predicted"/>
<accession>A0AAU9W9V9</accession>
<dbReference type="Proteomes" id="UP001159428">
    <property type="component" value="Unassembled WGS sequence"/>
</dbReference>
<feature type="non-terminal residue" evidence="1">
    <location>
        <position position="711"/>
    </location>
</feature>
<organism evidence="1 2">
    <name type="scientific">Pocillopora meandrina</name>
    <dbReference type="NCBI Taxonomy" id="46732"/>
    <lineage>
        <taxon>Eukaryota</taxon>
        <taxon>Metazoa</taxon>
        <taxon>Cnidaria</taxon>
        <taxon>Anthozoa</taxon>
        <taxon>Hexacorallia</taxon>
        <taxon>Scleractinia</taxon>
        <taxon>Astrocoeniina</taxon>
        <taxon>Pocilloporidae</taxon>
        <taxon>Pocillopora</taxon>
    </lineage>
</organism>
<evidence type="ECO:0000313" key="1">
    <source>
        <dbReference type="EMBL" id="CAH3107075.1"/>
    </source>
</evidence>
<reference evidence="1 2" key="1">
    <citation type="submission" date="2022-05" db="EMBL/GenBank/DDBJ databases">
        <authorList>
            <consortium name="Genoscope - CEA"/>
            <person name="William W."/>
        </authorList>
    </citation>
    <scope>NUCLEOTIDE SEQUENCE [LARGE SCALE GENOMIC DNA]</scope>
</reference>
<dbReference type="EMBL" id="CALNXJ010000010">
    <property type="protein sequence ID" value="CAH3107075.1"/>
    <property type="molecule type" value="Genomic_DNA"/>
</dbReference>